<protein>
    <submittedName>
        <fullName evidence="2">Uncharacterized protein</fullName>
    </submittedName>
</protein>
<evidence type="ECO:0000256" key="1">
    <source>
        <dbReference type="SAM" id="Phobius"/>
    </source>
</evidence>
<evidence type="ECO:0000313" key="2">
    <source>
        <dbReference type="EMBL" id="AHI22054.1"/>
    </source>
</evidence>
<accession>W5XZD3</accession>
<dbReference type="RefSeq" id="WP_025252107.1">
    <property type="nucleotide sequence ID" value="NZ_CP004353.1"/>
</dbReference>
<keyword evidence="1" id="KW-0472">Membrane</keyword>
<feature type="transmembrane region" description="Helical" evidence="1">
    <location>
        <begin position="73"/>
        <end position="91"/>
    </location>
</feature>
<feature type="transmembrane region" description="Helical" evidence="1">
    <location>
        <begin position="31"/>
        <end position="53"/>
    </location>
</feature>
<dbReference type="Proteomes" id="UP000019222">
    <property type="component" value="Chromosome"/>
</dbReference>
<dbReference type="eggNOG" id="ENOG5031UC3">
    <property type="taxonomic scope" value="Bacteria"/>
</dbReference>
<dbReference type="HOGENOM" id="CLU_186685_0_0_11"/>
<name>W5XZD3_9CORY</name>
<proteinExistence type="predicted"/>
<dbReference type="STRING" id="1224164.B843_03315"/>
<dbReference type="KEGG" id="cvt:B843_03315"/>
<reference evidence="2 3" key="1">
    <citation type="submission" date="2013-02" db="EMBL/GenBank/DDBJ databases">
        <title>The complete genome sequence of Corynebacterium vitaeruminis DSM 20294.</title>
        <authorList>
            <person name="Ruckert C."/>
            <person name="Albersmeier A."/>
            <person name="Kalinowski J."/>
        </authorList>
    </citation>
    <scope>NUCLEOTIDE SEQUENCE [LARGE SCALE GENOMIC DNA]</scope>
    <source>
        <strain evidence="3">ATCC 10234</strain>
    </source>
</reference>
<gene>
    <name evidence="2" type="ORF">B843_03315</name>
</gene>
<dbReference type="AlphaFoldDB" id="W5XZD3"/>
<dbReference type="PATRIC" id="fig|1224164.3.peg.659"/>
<dbReference type="EMBL" id="CP004353">
    <property type="protein sequence ID" value="AHI22054.1"/>
    <property type="molecule type" value="Genomic_DNA"/>
</dbReference>
<keyword evidence="3" id="KW-1185">Reference proteome</keyword>
<keyword evidence="1" id="KW-0812">Transmembrane</keyword>
<sequence>MSAFITAQGPPTSTWVPPDSVVSAIGEWLSFASYIVLGLSILAVIIFGAIMVLDRDRGEPVSAIAPAVRAFQIALGVMVISSASSLAAWLAS</sequence>
<organism evidence="2 3">
    <name type="scientific">Corynebacterium vitaeruminis DSM 20294</name>
    <dbReference type="NCBI Taxonomy" id="1224164"/>
    <lineage>
        <taxon>Bacteria</taxon>
        <taxon>Bacillati</taxon>
        <taxon>Actinomycetota</taxon>
        <taxon>Actinomycetes</taxon>
        <taxon>Mycobacteriales</taxon>
        <taxon>Corynebacteriaceae</taxon>
        <taxon>Corynebacterium</taxon>
    </lineage>
</organism>
<evidence type="ECO:0000313" key="3">
    <source>
        <dbReference type="Proteomes" id="UP000019222"/>
    </source>
</evidence>
<keyword evidence="1" id="KW-1133">Transmembrane helix</keyword>